<evidence type="ECO:0000256" key="4">
    <source>
        <dbReference type="RuleBase" id="RU003792"/>
    </source>
</evidence>
<comment type="catalytic activity">
    <reaction evidence="4">
        <text>uridine(38/39/40) in tRNA = pseudouridine(38/39/40) in tRNA</text>
        <dbReference type="Rhea" id="RHEA:22376"/>
        <dbReference type="Rhea" id="RHEA-COMP:10085"/>
        <dbReference type="Rhea" id="RHEA-COMP:10087"/>
        <dbReference type="ChEBI" id="CHEBI:65314"/>
        <dbReference type="ChEBI" id="CHEBI:65315"/>
        <dbReference type="EC" id="5.4.99.12"/>
    </reaction>
</comment>
<dbReference type="SUPFAM" id="SSF55120">
    <property type="entry name" value="Pseudouridine synthase"/>
    <property type="match status" value="1"/>
</dbReference>
<feature type="domain" description="Pseudouridine synthase I TruA alpha/beta" evidence="6">
    <location>
        <begin position="281"/>
        <end position="414"/>
    </location>
</feature>
<comment type="similarity">
    <text evidence="1 4">Belongs to the tRNA pseudouridine synthase TruA family.</text>
</comment>
<dbReference type="GO" id="GO:0005634">
    <property type="term" value="C:nucleus"/>
    <property type="evidence" value="ECO:0007669"/>
    <property type="project" value="TreeGrafter"/>
</dbReference>
<dbReference type="GO" id="GO:0003723">
    <property type="term" value="F:RNA binding"/>
    <property type="evidence" value="ECO:0007669"/>
    <property type="project" value="InterPro"/>
</dbReference>
<proteinExistence type="inferred from homology"/>
<name>A0AAD5S9D8_9FUNG</name>
<dbReference type="AlphaFoldDB" id="A0AAD5S9D8"/>
<evidence type="ECO:0000259" key="6">
    <source>
        <dbReference type="Pfam" id="PF01416"/>
    </source>
</evidence>
<dbReference type="Pfam" id="PF01416">
    <property type="entry name" value="PseudoU_synth_1"/>
    <property type="match status" value="1"/>
</dbReference>
<evidence type="ECO:0000256" key="2">
    <source>
        <dbReference type="ARBA" id="ARBA00022694"/>
    </source>
</evidence>
<dbReference type="Gene3D" id="3.30.70.660">
    <property type="entry name" value="Pseudouridine synthase I, catalytic domain, C-terminal subdomain"/>
    <property type="match status" value="1"/>
</dbReference>
<dbReference type="PANTHER" id="PTHR11142:SF5">
    <property type="entry name" value="TRNA PSEUDOURIDINE(38_39) SYNTHASE"/>
    <property type="match status" value="1"/>
</dbReference>
<dbReference type="GO" id="GO:1990481">
    <property type="term" value="P:mRNA pseudouridine synthesis"/>
    <property type="evidence" value="ECO:0007669"/>
    <property type="project" value="TreeGrafter"/>
</dbReference>
<accession>A0AAD5S9D8</accession>
<evidence type="ECO:0000256" key="5">
    <source>
        <dbReference type="SAM" id="MobiDB-lite"/>
    </source>
</evidence>
<dbReference type="PANTHER" id="PTHR11142">
    <property type="entry name" value="PSEUDOURIDYLATE SYNTHASE"/>
    <property type="match status" value="1"/>
</dbReference>
<keyword evidence="2 4" id="KW-0819">tRNA processing</keyword>
<feature type="region of interest" description="Disordered" evidence="5">
    <location>
        <begin position="20"/>
        <end position="79"/>
    </location>
</feature>
<feature type="compositionally biased region" description="Low complexity" evidence="5">
    <location>
        <begin position="23"/>
        <end position="45"/>
    </location>
</feature>
<reference evidence="7" key="1">
    <citation type="submission" date="2020-05" db="EMBL/GenBank/DDBJ databases">
        <title>Phylogenomic resolution of chytrid fungi.</title>
        <authorList>
            <person name="Stajich J.E."/>
            <person name="Amses K."/>
            <person name="Simmons R."/>
            <person name="Seto K."/>
            <person name="Myers J."/>
            <person name="Bonds A."/>
            <person name="Quandt C.A."/>
            <person name="Barry K."/>
            <person name="Liu P."/>
            <person name="Grigoriev I."/>
            <person name="Longcore J.E."/>
            <person name="James T.Y."/>
        </authorList>
    </citation>
    <scope>NUCLEOTIDE SEQUENCE</scope>
    <source>
        <strain evidence="7">JEL0318</strain>
    </source>
</reference>
<feature type="compositionally biased region" description="Low complexity" evidence="5">
    <location>
        <begin position="52"/>
        <end position="63"/>
    </location>
</feature>
<comment type="caution">
    <text evidence="7">The sequence shown here is derived from an EMBL/GenBank/DDBJ whole genome shotgun (WGS) entry which is preliminary data.</text>
</comment>
<dbReference type="GO" id="GO:0031119">
    <property type="term" value="P:tRNA pseudouridine synthesis"/>
    <property type="evidence" value="ECO:0007669"/>
    <property type="project" value="TreeGrafter"/>
</dbReference>
<feature type="region of interest" description="Disordered" evidence="5">
    <location>
        <begin position="164"/>
        <end position="216"/>
    </location>
</feature>
<feature type="compositionally biased region" description="Acidic residues" evidence="5">
    <location>
        <begin position="184"/>
        <end position="202"/>
    </location>
</feature>
<dbReference type="Gene3D" id="3.30.70.580">
    <property type="entry name" value="Pseudouridine synthase I, catalytic domain, N-terminal subdomain"/>
    <property type="match status" value="1"/>
</dbReference>
<gene>
    <name evidence="7" type="ORF">HK097_003852</name>
</gene>
<keyword evidence="3 4" id="KW-0413">Isomerase</keyword>
<dbReference type="EMBL" id="JADGJD010001942">
    <property type="protein sequence ID" value="KAJ3036409.1"/>
    <property type="molecule type" value="Genomic_DNA"/>
</dbReference>
<evidence type="ECO:0000256" key="1">
    <source>
        <dbReference type="ARBA" id="ARBA00009375"/>
    </source>
</evidence>
<dbReference type="InterPro" id="IPR020103">
    <property type="entry name" value="PsdUridine_synth_cat_dom_sf"/>
</dbReference>
<dbReference type="EC" id="5.4.99.12" evidence="4"/>
<protein>
    <recommendedName>
        <fullName evidence="4">tRNA pseudouridine synthase</fullName>
        <ecNumber evidence="4">5.4.99.12</ecNumber>
    </recommendedName>
</protein>
<dbReference type="InterPro" id="IPR020095">
    <property type="entry name" value="PsdUridine_synth_TruA_C"/>
</dbReference>
<dbReference type="Proteomes" id="UP001212841">
    <property type="component" value="Unassembled WGS sequence"/>
</dbReference>
<organism evidence="7 8">
    <name type="scientific">Rhizophlyctis rosea</name>
    <dbReference type="NCBI Taxonomy" id="64517"/>
    <lineage>
        <taxon>Eukaryota</taxon>
        <taxon>Fungi</taxon>
        <taxon>Fungi incertae sedis</taxon>
        <taxon>Chytridiomycota</taxon>
        <taxon>Chytridiomycota incertae sedis</taxon>
        <taxon>Chytridiomycetes</taxon>
        <taxon>Rhizophlyctidales</taxon>
        <taxon>Rhizophlyctidaceae</taxon>
        <taxon>Rhizophlyctis</taxon>
    </lineage>
</organism>
<dbReference type="InterPro" id="IPR020094">
    <property type="entry name" value="TruA/RsuA/RluB/E/F_N"/>
</dbReference>
<evidence type="ECO:0000256" key="3">
    <source>
        <dbReference type="ARBA" id="ARBA00023235"/>
    </source>
</evidence>
<dbReference type="GO" id="GO:0160147">
    <property type="term" value="F:tRNA pseudouridine(38-40) synthase activity"/>
    <property type="evidence" value="ECO:0007669"/>
    <property type="project" value="UniProtKB-EC"/>
</dbReference>
<evidence type="ECO:0000313" key="7">
    <source>
        <dbReference type="EMBL" id="KAJ3036409.1"/>
    </source>
</evidence>
<dbReference type="InterPro" id="IPR001406">
    <property type="entry name" value="PsdUridine_synth_TruA"/>
</dbReference>
<dbReference type="GO" id="GO:0005737">
    <property type="term" value="C:cytoplasm"/>
    <property type="evidence" value="ECO:0007669"/>
    <property type="project" value="TreeGrafter"/>
</dbReference>
<sequence length="481" mass="53716">MEHNNYEAWSKQDLIARLRALETAPSQTQPQTTTTTSKEAASPSANSSTSVNNAQSNPPSNAAKGGSKPPRAPRKPRPFDFSLHAARPIALKIAYLGWDYFGLASQEGDTVETIESVIYRALLTAKLIPDRRTCAWSRCGRTDKGVSSFGQVVGVKLRSSRKKGAEGTVEWGPKPAYIKRGGDADEGEEDEDDEVPPAEDSETQIVNQPEPMNVDPSSDIAPHPPELPYVSILNRMLPPEIRVLAWSPVSPTFDARFDCSYRRYKYFFPTDGLNIPAMREAASYLVGKHDFRNFCKVDMQKKVHNYERDVMEADIFSMGCEDNPRTTPSSTSTPLPPSLDPTMSFHVFCIKGRAFLWHQVRCMVAILFLVGRNLEPPTIVKDLLDMSKHSPDLGRPTYEMASEFPLVLVDCGYPDGTFDWRMGDDGNNETESVMKIYGRVKELWKEHAVREAQLRSLLGDFRRFSRGSFDEGLVPAVVGTK</sequence>
<dbReference type="HAMAP" id="MF_00171">
    <property type="entry name" value="TruA"/>
    <property type="match status" value="1"/>
</dbReference>
<dbReference type="InterPro" id="IPR020097">
    <property type="entry name" value="PsdUridine_synth_TruA_a/b_dom"/>
</dbReference>
<feature type="non-terminal residue" evidence="7">
    <location>
        <position position="481"/>
    </location>
</feature>
<evidence type="ECO:0000313" key="8">
    <source>
        <dbReference type="Proteomes" id="UP001212841"/>
    </source>
</evidence>
<keyword evidence="8" id="KW-1185">Reference proteome</keyword>